<proteinExistence type="predicted"/>
<sequence>AARSHAVATDPASDAQTVVDDMKAANMEASKQSLQDMATAIGPIVNKFDSILTAPYLNQYSATLNTVPVVGIKDNQLLYIETQSSLLGVVDVWSTFSSLPPDITINPGDVVHIFPYKGDFCLSVGKTVWKKVHLNDQDPAIKNAVDNWPALYSKDWTAIGDCLPSPNFAGVVPFAVLSADRDQIAFQLVTLAVDGTISWMISDQLTPQSDWSVMTYTAASGGPATPPKFTKIAYWNNVIVGIDDASNSWNINVSFQNGTFNVTDQFPIDPVTEFTATDVGPVGLRDDGYLWKRIMKPSPNGDDQDPVLEWQRWIQADGVVNIGVASPGVILDMNLLTRTLKSRYIETQTSVYPVVEKIKAFCTTHEIFLDNVAQAAQDWQNADTDAQRAIAINNAKAFITHSQTWGGIISSSINSCQQSVTIMTSQLHDVRMQLETQLQELHDRLGTLQGILQSQEDTMSKLQAEFWASVAIGFVGTMSLGLATLVVGIATQNPILLFGGGSLLAAGILNATALDTRISELAGDMVQTRLQIQTVNLAIAEMTNIVNAFSDLDNLYGTLNQFWGGISNDASNVQTMDDITAELIGAEILSDTSSIQASQQVTGEMGDACKTYLDTLNKQGIIIPTDI</sequence>
<reference evidence="1 2" key="1">
    <citation type="journal article" date="2019" name="Nat. Ecol. Evol.">
        <title>Megaphylogeny resolves global patterns of mushroom evolution.</title>
        <authorList>
            <person name="Varga T."/>
            <person name="Krizsan K."/>
            <person name="Foldi C."/>
            <person name="Dima B."/>
            <person name="Sanchez-Garcia M."/>
            <person name="Sanchez-Ramirez S."/>
            <person name="Szollosi G.J."/>
            <person name="Szarkandi J.G."/>
            <person name="Papp V."/>
            <person name="Albert L."/>
            <person name="Andreopoulos W."/>
            <person name="Angelini C."/>
            <person name="Antonin V."/>
            <person name="Barry K.W."/>
            <person name="Bougher N.L."/>
            <person name="Buchanan P."/>
            <person name="Buyck B."/>
            <person name="Bense V."/>
            <person name="Catcheside P."/>
            <person name="Chovatia M."/>
            <person name="Cooper J."/>
            <person name="Damon W."/>
            <person name="Desjardin D."/>
            <person name="Finy P."/>
            <person name="Geml J."/>
            <person name="Haridas S."/>
            <person name="Hughes K."/>
            <person name="Justo A."/>
            <person name="Karasinski D."/>
            <person name="Kautmanova I."/>
            <person name="Kiss B."/>
            <person name="Kocsube S."/>
            <person name="Kotiranta H."/>
            <person name="LaButti K.M."/>
            <person name="Lechner B.E."/>
            <person name="Liimatainen K."/>
            <person name="Lipzen A."/>
            <person name="Lukacs Z."/>
            <person name="Mihaltcheva S."/>
            <person name="Morgado L.N."/>
            <person name="Niskanen T."/>
            <person name="Noordeloos M.E."/>
            <person name="Ohm R.A."/>
            <person name="Ortiz-Santana B."/>
            <person name="Ovrebo C."/>
            <person name="Racz N."/>
            <person name="Riley R."/>
            <person name="Savchenko A."/>
            <person name="Shiryaev A."/>
            <person name="Soop K."/>
            <person name="Spirin V."/>
            <person name="Szebenyi C."/>
            <person name="Tomsovsky M."/>
            <person name="Tulloss R.E."/>
            <person name="Uehling J."/>
            <person name="Grigoriev I.V."/>
            <person name="Vagvolgyi C."/>
            <person name="Papp T."/>
            <person name="Martin F.M."/>
            <person name="Miettinen O."/>
            <person name="Hibbett D.S."/>
            <person name="Nagy L.G."/>
        </authorList>
    </citation>
    <scope>NUCLEOTIDE SEQUENCE [LARGE SCALE GENOMIC DNA]</scope>
    <source>
        <strain evidence="1 2">NL-1719</strain>
    </source>
</reference>
<dbReference type="Proteomes" id="UP000308600">
    <property type="component" value="Unassembled WGS sequence"/>
</dbReference>
<feature type="non-terminal residue" evidence="1">
    <location>
        <position position="627"/>
    </location>
</feature>
<protein>
    <submittedName>
        <fullName evidence="1">Uncharacterized protein</fullName>
    </submittedName>
</protein>
<gene>
    <name evidence="1" type="ORF">BDN72DRAFT_725646</name>
</gene>
<keyword evidence="2" id="KW-1185">Reference proteome</keyword>
<evidence type="ECO:0000313" key="2">
    <source>
        <dbReference type="Proteomes" id="UP000308600"/>
    </source>
</evidence>
<organism evidence="1 2">
    <name type="scientific">Pluteus cervinus</name>
    <dbReference type="NCBI Taxonomy" id="181527"/>
    <lineage>
        <taxon>Eukaryota</taxon>
        <taxon>Fungi</taxon>
        <taxon>Dikarya</taxon>
        <taxon>Basidiomycota</taxon>
        <taxon>Agaricomycotina</taxon>
        <taxon>Agaricomycetes</taxon>
        <taxon>Agaricomycetidae</taxon>
        <taxon>Agaricales</taxon>
        <taxon>Pluteineae</taxon>
        <taxon>Pluteaceae</taxon>
        <taxon>Pluteus</taxon>
    </lineage>
</organism>
<accession>A0ACD3A2Q1</accession>
<evidence type="ECO:0000313" key="1">
    <source>
        <dbReference type="EMBL" id="TFK59926.1"/>
    </source>
</evidence>
<feature type="non-terminal residue" evidence="1">
    <location>
        <position position="1"/>
    </location>
</feature>
<dbReference type="EMBL" id="ML208864">
    <property type="protein sequence ID" value="TFK59926.1"/>
    <property type="molecule type" value="Genomic_DNA"/>
</dbReference>
<name>A0ACD3A2Q1_9AGAR</name>